<reference evidence="6 7" key="1">
    <citation type="journal article" date="2020" name="Microbiol. Resour. Announc.">
        <title>Draft Genome Sequence of a Cladosporium Species Isolated from the Mesophotic Ascidian Didemnum maculosum.</title>
        <authorList>
            <person name="Gioti A."/>
            <person name="Siaperas R."/>
            <person name="Nikolaivits E."/>
            <person name="Le Goff G."/>
            <person name="Ouazzani J."/>
            <person name="Kotoulas G."/>
            <person name="Topakas E."/>
        </authorList>
    </citation>
    <scope>NUCLEOTIDE SEQUENCE [LARGE SCALE GENOMIC DNA]</scope>
    <source>
        <strain evidence="6 7">TM138-S3</strain>
    </source>
</reference>
<feature type="repeat" description="RPEL" evidence="4">
    <location>
        <begin position="169"/>
        <end position="194"/>
    </location>
</feature>
<evidence type="ECO:0008006" key="8">
    <source>
        <dbReference type="Google" id="ProtNLM"/>
    </source>
</evidence>
<dbReference type="Gene3D" id="6.10.150.10">
    <property type="match status" value="1"/>
</dbReference>
<evidence type="ECO:0000313" key="6">
    <source>
        <dbReference type="EMBL" id="KAL1587411.1"/>
    </source>
</evidence>
<evidence type="ECO:0000256" key="3">
    <source>
        <dbReference type="ARBA" id="ARBA00023242"/>
    </source>
</evidence>
<dbReference type="InterPro" id="IPR043451">
    <property type="entry name" value="Myocardin-like"/>
</dbReference>
<dbReference type="EMBL" id="JAAQHG020000010">
    <property type="protein sequence ID" value="KAL1587411.1"/>
    <property type="molecule type" value="Genomic_DNA"/>
</dbReference>
<keyword evidence="3" id="KW-0539">Nucleus</keyword>
<feature type="repeat" description="RPEL" evidence="4">
    <location>
        <begin position="213"/>
        <end position="238"/>
    </location>
</feature>
<evidence type="ECO:0000256" key="1">
    <source>
        <dbReference type="ARBA" id="ARBA00004123"/>
    </source>
</evidence>
<dbReference type="PANTHER" id="PTHR22793">
    <property type="entry name" value="MYOCARDIN-RELATED TRANSCRIPTION FACTOR-RELATED"/>
    <property type="match status" value="1"/>
</dbReference>
<keyword evidence="2" id="KW-0677">Repeat</keyword>
<accession>A0AB34KUC6</accession>
<dbReference type="Pfam" id="PF02755">
    <property type="entry name" value="RPEL"/>
    <property type="match status" value="3"/>
</dbReference>
<comment type="subcellular location">
    <subcellularLocation>
        <location evidence="1">Nucleus</location>
    </subcellularLocation>
</comment>
<feature type="compositionally biased region" description="Basic and acidic residues" evidence="5">
    <location>
        <begin position="246"/>
        <end position="260"/>
    </location>
</feature>
<sequence length="288" mass="31904">MKRNAHRSPGVASRLLVSRVAERPCQFRHARNDAHVRVSPGSETRRLAAFVDRHALSSGSLSLGALGNRQVGRYLTYHRCRRPPRATSALEASHTPYLACSSPPASHPFILHKHPSPTHPTTTTITNPTHRHPTHPPPTPTMADRTPSLPTSASDGVDASPISPVERRNSLEKHLQTRPDAEDLKNRHILLDTAAAPALQAKQAELERQRNTDNLKKGLSRRMERGELVERNILPDSTAAPALQGHQKDLEKHMRADSLEKQLQNRPKPDDLIREGILQADENPLGNS</sequence>
<feature type="region of interest" description="Disordered" evidence="5">
    <location>
        <begin position="117"/>
        <end position="172"/>
    </location>
</feature>
<feature type="region of interest" description="Disordered" evidence="5">
    <location>
        <begin position="236"/>
        <end position="288"/>
    </location>
</feature>
<keyword evidence="7" id="KW-1185">Reference proteome</keyword>
<protein>
    <recommendedName>
        <fullName evidence="8">RPEL repeat protein</fullName>
    </recommendedName>
</protein>
<dbReference type="RefSeq" id="XP_069230516.1">
    <property type="nucleotide sequence ID" value="XM_069372494.1"/>
</dbReference>
<proteinExistence type="predicted"/>
<dbReference type="GO" id="GO:0045944">
    <property type="term" value="P:positive regulation of transcription by RNA polymerase II"/>
    <property type="evidence" value="ECO:0007669"/>
    <property type="project" value="TreeGrafter"/>
</dbReference>
<dbReference type="SMART" id="SM00707">
    <property type="entry name" value="RPEL"/>
    <property type="match status" value="3"/>
</dbReference>
<dbReference type="AlphaFoldDB" id="A0AB34KUC6"/>
<evidence type="ECO:0000256" key="4">
    <source>
        <dbReference type="PROSITE-ProRule" id="PRU00401"/>
    </source>
</evidence>
<evidence type="ECO:0000256" key="5">
    <source>
        <dbReference type="SAM" id="MobiDB-lite"/>
    </source>
</evidence>
<dbReference type="GeneID" id="96005332"/>
<evidence type="ECO:0000313" key="7">
    <source>
        <dbReference type="Proteomes" id="UP000803884"/>
    </source>
</evidence>
<evidence type="ECO:0000256" key="2">
    <source>
        <dbReference type="ARBA" id="ARBA00022737"/>
    </source>
</evidence>
<organism evidence="6 7">
    <name type="scientific">Cladosporium halotolerans</name>
    <dbReference type="NCBI Taxonomy" id="1052096"/>
    <lineage>
        <taxon>Eukaryota</taxon>
        <taxon>Fungi</taxon>
        <taxon>Dikarya</taxon>
        <taxon>Ascomycota</taxon>
        <taxon>Pezizomycotina</taxon>
        <taxon>Dothideomycetes</taxon>
        <taxon>Dothideomycetidae</taxon>
        <taxon>Cladosporiales</taxon>
        <taxon>Cladosporiaceae</taxon>
        <taxon>Cladosporium</taxon>
    </lineage>
</organism>
<dbReference type="GO" id="GO:0005634">
    <property type="term" value="C:nucleus"/>
    <property type="evidence" value="ECO:0007669"/>
    <property type="project" value="UniProtKB-SubCell"/>
</dbReference>
<dbReference type="Gene3D" id="6.10.140.2040">
    <property type="match status" value="1"/>
</dbReference>
<feature type="compositionally biased region" description="Low complexity" evidence="5">
    <location>
        <begin position="119"/>
        <end position="128"/>
    </location>
</feature>
<name>A0AB34KUC6_9PEZI</name>
<dbReference type="PANTHER" id="PTHR22793:SF12">
    <property type="entry name" value="MYOCARDIN-RELATED TRANSCRIPTION FACTOR, ISOFORM H"/>
    <property type="match status" value="1"/>
</dbReference>
<dbReference type="PROSITE" id="PS51073">
    <property type="entry name" value="RPEL"/>
    <property type="match status" value="3"/>
</dbReference>
<dbReference type="InterPro" id="IPR004018">
    <property type="entry name" value="RPEL_repeat"/>
</dbReference>
<gene>
    <name evidence="6" type="ORF">WHR41_03888</name>
</gene>
<comment type="caution">
    <text evidence="6">The sequence shown here is derived from an EMBL/GenBank/DDBJ whole genome shotgun (WGS) entry which is preliminary data.</text>
</comment>
<feature type="repeat" description="RPEL" evidence="4">
    <location>
        <begin position="257"/>
        <end position="282"/>
    </location>
</feature>
<dbReference type="GO" id="GO:0003713">
    <property type="term" value="F:transcription coactivator activity"/>
    <property type="evidence" value="ECO:0007669"/>
    <property type="project" value="TreeGrafter"/>
</dbReference>
<dbReference type="Proteomes" id="UP000803884">
    <property type="component" value="Unassembled WGS sequence"/>
</dbReference>